<evidence type="ECO:0000256" key="1">
    <source>
        <dbReference type="SAM" id="Phobius"/>
    </source>
</evidence>
<dbReference type="eggNOG" id="ENOG502R1VP">
    <property type="taxonomic scope" value="Eukaryota"/>
</dbReference>
<dbReference type="Pfam" id="PF11317">
    <property type="entry name" value="DUF3119"/>
    <property type="match status" value="1"/>
</dbReference>
<dbReference type="PANTHER" id="PTHR35550:SF2">
    <property type="entry name" value="OS05G0401200 PROTEIN"/>
    <property type="match status" value="1"/>
</dbReference>
<keyword evidence="1" id="KW-0812">Transmembrane</keyword>
<feature type="transmembrane region" description="Helical" evidence="1">
    <location>
        <begin position="82"/>
        <end position="110"/>
    </location>
</feature>
<name>D7FVF4_ECTSI</name>
<dbReference type="AlphaFoldDB" id="D7FVF4"/>
<dbReference type="OrthoDB" id="1921626at2759"/>
<dbReference type="InterPro" id="IPR021467">
    <property type="entry name" value="DUF3119"/>
</dbReference>
<proteinExistence type="predicted"/>
<feature type="chain" id="PRO_5003095938" evidence="2">
    <location>
        <begin position="21"/>
        <end position="208"/>
    </location>
</feature>
<keyword evidence="2" id="KW-0732">Signal</keyword>
<keyword evidence="4" id="KW-1185">Reference proteome</keyword>
<keyword evidence="1" id="KW-1133">Transmembrane helix</keyword>
<dbReference type="PANTHER" id="PTHR35550">
    <property type="match status" value="1"/>
</dbReference>
<keyword evidence="1" id="KW-0472">Membrane</keyword>
<dbReference type="InParanoid" id="D7FVF4"/>
<evidence type="ECO:0000313" key="3">
    <source>
        <dbReference type="EMBL" id="CBJ26326.1"/>
    </source>
</evidence>
<organism evidence="3 4">
    <name type="scientific">Ectocarpus siliculosus</name>
    <name type="common">Brown alga</name>
    <name type="synonym">Conferva siliculosa</name>
    <dbReference type="NCBI Taxonomy" id="2880"/>
    <lineage>
        <taxon>Eukaryota</taxon>
        <taxon>Sar</taxon>
        <taxon>Stramenopiles</taxon>
        <taxon>Ochrophyta</taxon>
        <taxon>PX clade</taxon>
        <taxon>Phaeophyceae</taxon>
        <taxon>Ectocarpales</taxon>
        <taxon>Ectocarpaceae</taxon>
        <taxon>Ectocarpus</taxon>
    </lineage>
</organism>
<sequence length="208" mass="22549">MKLALTLSAVLGVLSTRVECFVSSGGSSLACGARSNKLATNGAFVQPIPSRCVATAERRRRSGDLGMSTVVVPSDFKLPIGIAAFGLAITGLGNVGAGFPVSVVGLLLAFQATRVKFEFDDVAMEVKIGETPDELESSGENAFVGGESRWNYDTWTNWEVYPSEKLPILMYFKETQTKPEGQIHFFPFIMEPDVLLQEVRARVPQVVK</sequence>
<evidence type="ECO:0000256" key="2">
    <source>
        <dbReference type="SAM" id="SignalP"/>
    </source>
</evidence>
<dbReference type="STRING" id="2880.D7FVF4"/>
<dbReference type="EMBL" id="FN649742">
    <property type="protein sequence ID" value="CBJ26326.1"/>
    <property type="molecule type" value="Genomic_DNA"/>
</dbReference>
<reference evidence="3 4" key="1">
    <citation type="journal article" date="2010" name="Nature">
        <title>The Ectocarpus genome and the independent evolution of multicellularity in brown algae.</title>
        <authorList>
            <person name="Cock J.M."/>
            <person name="Sterck L."/>
            <person name="Rouze P."/>
            <person name="Scornet D."/>
            <person name="Allen A.E."/>
            <person name="Amoutzias G."/>
            <person name="Anthouard V."/>
            <person name="Artiguenave F."/>
            <person name="Aury J.M."/>
            <person name="Badger J.H."/>
            <person name="Beszteri B."/>
            <person name="Billiau K."/>
            <person name="Bonnet E."/>
            <person name="Bothwell J.H."/>
            <person name="Bowler C."/>
            <person name="Boyen C."/>
            <person name="Brownlee C."/>
            <person name="Carrano C.J."/>
            <person name="Charrier B."/>
            <person name="Cho G.Y."/>
            <person name="Coelho S.M."/>
            <person name="Collen J."/>
            <person name="Corre E."/>
            <person name="Da Silva C."/>
            <person name="Delage L."/>
            <person name="Delaroque N."/>
            <person name="Dittami S.M."/>
            <person name="Doulbeau S."/>
            <person name="Elias M."/>
            <person name="Farnham G."/>
            <person name="Gachon C.M."/>
            <person name="Gschloessl B."/>
            <person name="Heesch S."/>
            <person name="Jabbari K."/>
            <person name="Jubin C."/>
            <person name="Kawai H."/>
            <person name="Kimura K."/>
            <person name="Kloareg B."/>
            <person name="Kupper F.C."/>
            <person name="Lang D."/>
            <person name="Le Bail A."/>
            <person name="Leblanc C."/>
            <person name="Lerouge P."/>
            <person name="Lohr M."/>
            <person name="Lopez P.J."/>
            <person name="Martens C."/>
            <person name="Maumus F."/>
            <person name="Michel G."/>
            <person name="Miranda-Saavedra D."/>
            <person name="Morales J."/>
            <person name="Moreau H."/>
            <person name="Motomura T."/>
            <person name="Nagasato C."/>
            <person name="Napoli C.A."/>
            <person name="Nelson D.R."/>
            <person name="Nyvall-Collen P."/>
            <person name="Peters A.F."/>
            <person name="Pommier C."/>
            <person name="Potin P."/>
            <person name="Poulain J."/>
            <person name="Quesneville H."/>
            <person name="Read B."/>
            <person name="Rensing S.A."/>
            <person name="Ritter A."/>
            <person name="Rousvoal S."/>
            <person name="Samanta M."/>
            <person name="Samson G."/>
            <person name="Schroeder D.C."/>
            <person name="Segurens B."/>
            <person name="Strittmatter M."/>
            <person name="Tonon T."/>
            <person name="Tregear J.W."/>
            <person name="Valentin K."/>
            <person name="von Dassow P."/>
            <person name="Yamagishi T."/>
            <person name="Van de Peer Y."/>
            <person name="Wincker P."/>
        </authorList>
    </citation>
    <scope>NUCLEOTIDE SEQUENCE [LARGE SCALE GENOMIC DNA]</scope>
    <source>
        <strain evidence="4">Ec32 / CCAP1310/4</strain>
    </source>
</reference>
<protein>
    <submittedName>
        <fullName evidence="3">Uncharacterized protein</fullName>
    </submittedName>
</protein>
<gene>
    <name evidence="3" type="ORF">Esi_0029_0141</name>
</gene>
<dbReference type="PROSITE" id="PS51257">
    <property type="entry name" value="PROKAR_LIPOPROTEIN"/>
    <property type="match status" value="1"/>
</dbReference>
<evidence type="ECO:0000313" key="4">
    <source>
        <dbReference type="Proteomes" id="UP000002630"/>
    </source>
</evidence>
<dbReference type="EMBL" id="FN648475">
    <property type="protein sequence ID" value="CBJ26326.1"/>
    <property type="molecule type" value="Genomic_DNA"/>
</dbReference>
<feature type="signal peptide" evidence="2">
    <location>
        <begin position="1"/>
        <end position="20"/>
    </location>
</feature>
<dbReference type="Proteomes" id="UP000002630">
    <property type="component" value="Linkage Group LG17"/>
</dbReference>
<accession>D7FVF4</accession>